<dbReference type="PROSITE" id="PS50203">
    <property type="entry name" value="CALPAIN_CAT"/>
    <property type="match status" value="1"/>
</dbReference>
<keyword evidence="4" id="KW-0175">Coiled coil</keyword>
<dbReference type="FunFam" id="3.90.70.10:FF:000219">
    <property type="entry name" value="CaLPain Related"/>
    <property type="match status" value="1"/>
</dbReference>
<evidence type="ECO:0000259" key="6">
    <source>
        <dbReference type="PROSITE" id="PS50203"/>
    </source>
</evidence>
<feature type="region of interest" description="Disordered" evidence="5">
    <location>
        <begin position="186"/>
        <end position="205"/>
    </location>
</feature>
<accession>A8WMS0</accession>
<dbReference type="InterPro" id="IPR022684">
    <property type="entry name" value="Calpain_cysteine_protease"/>
</dbReference>
<dbReference type="InterPro" id="IPR038765">
    <property type="entry name" value="Papain-like_cys_pep_sf"/>
</dbReference>
<evidence type="ECO:0000256" key="4">
    <source>
        <dbReference type="SAM" id="Coils"/>
    </source>
</evidence>
<dbReference type="SMART" id="SM00230">
    <property type="entry name" value="CysPc"/>
    <property type="match status" value="1"/>
</dbReference>
<dbReference type="eggNOG" id="KOG0045">
    <property type="taxonomic scope" value="Eukaryota"/>
</dbReference>
<proteinExistence type="inferred from homology"/>
<dbReference type="PANTHER" id="PTHR10183">
    <property type="entry name" value="CALPAIN"/>
    <property type="match status" value="1"/>
</dbReference>
<organism evidence="7 8">
    <name type="scientific">Caenorhabditis briggsae</name>
    <dbReference type="NCBI Taxonomy" id="6238"/>
    <lineage>
        <taxon>Eukaryota</taxon>
        <taxon>Metazoa</taxon>
        <taxon>Ecdysozoa</taxon>
        <taxon>Nematoda</taxon>
        <taxon>Chromadorea</taxon>
        <taxon>Rhabditida</taxon>
        <taxon>Rhabditina</taxon>
        <taxon>Rhabditomorpha</taxon>
        <taxon>Rhabditoidea</taxon>
        <taxon>Rhabditidae</taxon>
        <taxon>Peloderinae</taxon>
        <taxon>Caenorhabditis</taxon>
    </lineage>
</organism>
<dbReference type="GO" id="GO:0004198">
    <property type="term" value="F:calcium-dependent cysteine-type endopeptidase activity"/>
    <property type="evidence" value="ECO:0007669"/>
    <property type="project" value="InterPro"/>
</dbReference>
<dbReference type="HOGENOM" id="CLU_300951_0_0_1"/>
<comment type="similarity">
    <text evidence="1">Belongs to the peptidase C2 family.</text>
</comment>
<dbReference type="InParanoid" id="A8WMS0"/>
<dbReference type="AlphaFoldDB" id="A8WMS0"/>
<feature type="compositionally biased region" description="Low complexity" evidence="5">
    <location>
        <begin position="14"/>
        <end position="24"/>
    </location>
</feature>
<dbReference type="SUPFAM" id="SSF54001">
    <property type="entry name" value="Cysteine proteinases"/>
    <property type="match status" value="1"/>
</dbReference>
<feature type="coiled-coil region" evidence="4">
    <location>
        <begin position="134"/>
        <end position="168"/>
    </location>
</feature>
<gene>
    <name evidence="9" type="primary">clpr-2</name>
    <name evidence="7 9" type="ORF">CBG00485</name>
    <name evidence="7" type="ORF">CBG_00485</name>
</gene>
<evidence type="ECO:0000256" key="1">
    <source>
        <dbReference type="ARBA" id="ARBA00007623"/>
    </source>
</evidence>
<reference evidence="7 8" key="2">
    <citation type="journal article" date="2011" name="PLoS Genet.">
        <title>Caenorhabditis briggsae recombinant inbred line genotypes reveal inter-strain incompatibility and the evolution of recombination.</title>
        <authorList>
            <person name="Ross J.A."/>
            <person name="Koboldt D.C."/>
            <person name="Staisch J.E."/>
            <person name="Chamberlin H.M."/>
            <person name="Gupta B.P."/>
            <person name="Miller R.D."/>
            <person name="Baird S.E."/>
            <person name="Haag E.S."/>
        </authorList>
    </citation>
    <scope>NUCLEOTIDE SEQUENCE [LARGE SCALE GENOMIC DNA]</scope>
    <source>
        <strain evidence="7 8">AF16</strain>
    </source>
</reference>
<evidence type="ECO:0000256" key="2">
    <source>
        <dbReference type="PIRSR" id="PIRSR622684-1"/>
    </source>
</evidence>
<dbReference type="Gene3D" id="3.90.70.10">
    <property type="entry name" value="Cysteine proteinases"/>
    <property type="match status" value="1"/>
</dbReference>
<evidence type="ECO:0000256" key="3">
    <source>
        <dbReference type="PROSITE-ProRule" id="PRU00239"/>
    </source>
</evidence>
<dbReference type="Pfam" id="PF00648">
    <property type="entry name" value="Peptidase_C2"/>
    <property type="match status" value="1"/>
</dbReference>
<feature type="domain" description="Calpain catalytic" evidence="6">
    <location>
        <begin position="419"/>
        <end position="726"/>
    </location>
</feature>
<dbReference type="Proteomes" id="UP000008549">
    <property type="component" value="Unassembled WGS sequence"/>
</dbReference>
<evidence type="ECO:0000256" key="5">
    <source>
        <dbReference type="SAM" id="MobiDB-lite"/>
    </source>
</evidence>
<evidence type="ECO:0000313" key="9">
    <source>
        <dbReference type="WormBase" id="CBG00485"/>
    </source>
</evidence>
<dbReference type="InterPro" id="IPR001300">
    <property type="entry name" value="Peptidase_C2_calpain_cat"/>
</dbReference>
<name>A8WMS0_CAEBR</name>
<evidence type="ECO:0000313" key="8">
    <source>
        <dbReference type="Proteomes" id="UP000008549"/>
    </source>
</evidence>
<sequence length="994" mass="114831">MSSFHENGDPPPSATSTPRPSQPALLSGRRDFYKIVERIESIIGEAQAIENEIENATPPPSSAHFTEALVAYEGLAGNFQNCLERIDLMKRMDVLRGLDIKGELESFGIYVDAQLEKFSRISEFLKNSGNPKTSENVVDAVKKLQKDVEDVKNQMKRHIEEYREDTRKIMLLLEYLGAGNAEISRTGFRRRGSPSPKDYCRYGTSRGDAQQMTASTLAAHISDETSRFGETSGNGGPPNQGSWGPQDSSRRRPDDVEPNQPTVAVPVQNLRIVPKVKGRIRYCSFVVHVDPNFKGKKGRSYGLAWSQLGNLYFPDTPCDKMGRQVKPGDWVALDVREQVSKRGRRHRDVRIYDEILDSGETRVEWGDDIRNPKLITTIFISSRSPVEMENYFCKHIHCKWVRVNAEIVKGKGDKVNEDTYLDTDFPPTTKSLGKWIDYHTGKVVKLPGMCWLPVQFLKEVQYRRCHPVLLSHMDKWCLWKDPWPFHVCQGVVGDCWLLGPLMTICRRRELMEQIIPRNEYAMEQGLVQVRLLIDGQWQVFRLDSYIPNIDGVEQCVMMTRKQAWAGFIEKAFAKKRGSYGALNGGCANHTFHCLTVWVRDKMNEDQLWEDMMKYFSAGFLMTASAYPLKEGTEKWEFFKTNNMVHSHAYAVLDFKQYDDHRLIKFGNNNIKPWKGNFASMKSYEFEEENFENLAFIDLYLSDLKIFWMELKDFCRIFDQLSVCHYREGWHEKRLRQRVNRKNGQAFQIIRVDVKETCEMAIEVFAQRCTWRNTNIFLNLHRCCPDSQEASELMYAAHDFEQQITFDESLELQPGSYFVIVVFVESMNKLDLDWVFRSSKSLESFSLSFHICPFSTVLKSVQSIFLIYGKVDHRVEGQVIVYTWHGEKSKFVMVDNLRAEDYCRFSGTIDPDYTRKVQKFMFYNYSQVVPPKSRMIVGYTSYCPEVGHWEGKIIIKTNPIVFSIRSVTVISNGSTGCIIGYVCRKSSTVPNFRQI</sequence>
<feature type="active site" evidence="2 3">
    <location>
        <position position="495"/>
    </location>
</feature>
<keyword evidence="3" id="KW-0788">Thiol protease</keyword>
<reference evidence="7 8" key="1">
    <citation type="journal article" date="2003" name="PLoS Biol.">
        <title>The genome sequence of Caenorhabditis briggsae: a platform for comparative genomics.</title>
        <authorList>
            <person name="Stein L.D."/>
            <person name="Bao Z."/>
            <person name="Blasiar D."/>
            <person name="Blumenthal T."/>
            <person name="Brent M.R."/>
            <person name="Chen N."/>
            <person name="Chinwalla A."/>
            <person name="Clarke L."/>
            <person name="Clee C."/>
            <person name="Coghlan A."/>
            <person name="Coulson A."/>
            <person name="D'Eustachio P."/>
            <person name="Fitch D.H."/>
            <person name="Fulton L.A."/>
            <person name="Fulton R.E."/>
            <person name="Griffiths-Jones S."/>
            <person name="Harris T.W."/>
            <person name="Hillier L.W."/>
            <person name="Kamath R."/>
            <person name="Kuwabara P.E."/>
            <person name="Mardis E.R."/>
            <person name="Marra M.A."/>
            <person name="Miner T.L."/>
            <person name="Minx P."/>
            <person name="Mullikin J.C."/>
            <person name="Plumb R.W."/>
            <person name="Rogers J."/>
            <person name="Schein J.E."/>
            <person name="Sohrmann M."/>
            <person name="Spieth J."/>
            <person name="Stajich J.E."/>
            <person name="Wei C."/>
            <person name="Willey D."/>
            <person name="Wilson R.K."/>
            <person name="Durbin R."/>
            <person name="Waterston R.H."/>
        </authorList>
    </citation>
    <scope>NUCLEOTIDE SEQUENCE [LARGE SCALE GENOMIC DNA]</scope>
    <source>
        <strain evidence="7 8">AF16</strain>
    </source>
</reference>
<feature type="region of interest" description="Disordered" evidence="5">
    <location>
        <begin position="225"/>
        <end position="263"/>
    </location>
</feature>
<evidence type="ECO:0000313" key="7">
    <source>
        <dbReference type="EMBL" id="CAP21775.2"/>
    </source>
</evidence>
<dbReference type="GO" id="GO:0005737">
    <property type="term" value="C:cytoplasm"/>
    <property type="evidence" value="ECO:0000318"/>
    <property type="project" value="GO_Central"/>
</dbReference>
<protein>
    <submittedName>
        <fullName evidence="7">Protein CBG00485</fullName>
    </submittedName>
</protein>
<feature type="active site" evidence="2 3">
    <location>
        <position position="667"/>
    </location>
</feature>
<dbReference type="EMBL" id="HE600978">
    <property type="protein sequence ID" value="CAP21775.2"/>
    <property type="molecule type" value="Genomic_DNA"/>
</dbReference>
<keyword evidence="3" id="KW-0378">Hydrolase</keyword>
<dbReference type="PANTHER" id="PTHR10183:SF382">
    <property type="entry name" value="CALPAIN-15"/>
    <property type="match status" value="1"/>
</dbReference>
<keyword evidence="8" id="KW-1185">Reference proteome</keyword>
<keyword evidence="3" id="KW-0645">Protease</keyword>
<feature type="active site" evidence="2 3">
    <location>
        <position position="647"/>
    </location>
</feature>
<feature type="region of interest" description="Disordered" evidence="5">
    <location>
        <begin position="1"/>
        <end position="25"/>
    </location>
</feature>
<dbReference type="WormBase" id="CBG00485">
    <property type="protein sequence ID" value="CBP49963"/>
    <property type="gene ID" value="WBGene00023864"/>
    <property type="gene designation" value="Cbr-clpr-2"/>
</dbReference>
<dbReference type="PRINTS" id="PR00704">
    <property type="entry name" value="CALPAIN"/>
</dbReference>